<comment type="caution">
    <text evidence="2">The sequence shown here is derived from an EMBL/GenBank/DDBJ whole genome shotgun (WGS) entry which is preliminary data.</text>
</comment>
<reference evidence="2" key="1">
    <citation type="journal article" date="2015" name="Nature">
        <title>Complex archaea that bridge the gap between prokaryotes and eukaryotes.</title>
        <authorList>
            <person name="Spang A."/>
            <person name="Saw J.H."/>
            <person name="Jorgensen S.L."/>
            <person name="Zaremba-Niedzwiedzka K."/>
            <person name="Martijn J."/>
            <person name="Lind A.E."/>
            <person name="van Eijk R."/>
            <person name="Schleper C."/>
            <person name="Guy L."/>
            <person name="Ettema T.J."/>
        </authorList>
    </citation>
    <scope>NUCLEOTIDE SEQUENCE</scope>
</reference>
<organism evidence="2">
    <name type="scientific">marine sediment metagenome</name>
    <dbReference type="NCBI Taxonomy" id="412755"/>
    <lineage>
        <taxon>unclassified sequences</taxon>
        <taxon>metagenomes</taxon>
        <taxon>ecological metagenomes</taxon>
    </lineage>
</organism>
<gene>
    <name evidence="2" type="ORF">LCGC14_1314880</name>
</gene>
<protein>
    <recommendedName>
        <fullName evidence="1">SWIM-type domain-containing protein</fullName>
    </recommendedName>
</protein>
<feature type="domain" description="SWIM-type" evidence="1">
    <location>
        <begin position="73"/>
        <end position="107"/>
    </location>
</feature>
<dbReference type="InterPro" id="IPR007527">
    <property type="entry name" value="Znf_SWIM"/>
</dbReference>
<dbReference type="AlphaFoldDB" id="A0A0F9NNM7"/>
<sequence>MRKKMIIFKSPYRPAIAPIGGKLFVVGGGVPWLEVPAGTTLEQIKWIGPRRKKVVRPKEFVREVPSSRGNKTYTVRIRTDDVKSCTCSGFMYRRRCRHIDEYKKELGIK</sequence>
<name>A0A0F9NNM7_9ZZZZ</name>
<dbReference type="EMBL" id="LAZR01007794">
    <property type="protein sequence ID" value="KKM82897.1"/>
    <property type="molecule type" value="Genomic_DNA"/>
</dbReference>
<evidence type="ECO:0000313" key="2">
    <source>
        <dbReference type="EMBL" id="KKM82897.1"/>
    </source>
</evidence>
<accession>A0A0F9NNM7</accession>
<dbReference type="PROSITE" id="PS50966">
    <property type="entry name" value="ZF_SWIM"/>
    <property type="match status" value="1"/>
</dbReference>
<proteinExistence type="predicted"/>
<evidence type="ECO:0000259" key="1">
    <source>
        <dbReference type="PROSITE" id="PS50966"/>
    </source>
</evidence>
<dbReference type="GO" id="GO:0008270">
    <property type="term" value="F:zinc ion binding"/>
    <property type="evidence" value="ECO:0007669"/>
    <property type="project" value="InterPro"/>
</dbReference>